<reference evidence="1" key="1">
    <citation type="submission" date="2005-10" db="EMBL/GenBank/DDBJ databases">
        <title>Complete sequence of chromosome 2 of Burkholderia sp. 383.</title>
        <authorList>
            <consortium name="US DOE Joint Genome Institute"/>
            <person name="Copeland A."/>
            <person name="Lucas S."/>
            <person name="Lapidus A."/>
            <person name="Barry K."/>
            <person name="Detter J.C."/>
            <person name="Glavina T."/>
            <person name="Hammon N."/>
            <person name="Israni S."/>
            <person name="Pitluck S."/>
            <person name="Chain P."/>
            <person name="Malfatti S."/>
            <person name="Shin M."/>
            <person name="Vergez L."/>
            <person name="Schmutz J."/>
            <person name="Larimer F."/>
            <person name="Land M."/>
            <person name="Kyrpides N."/>
            <person name="Lykidis A."/>
            <person name="Richardson P."/>
        </authorList>
    </citation>
    <scope>NUCLEOTIDE SEQUENCE [LARGE SCALE GENOMIC DNA]</scope>
    <source>
        <strain evidence="1">383</strain>
    </source>
</reference>
<sequence>MSIKRFRHATRRCHELNRTNAKNMFVRFRENQLIAARRKDATLQSSRLERMRNDDRGAVFPVQRPSVPPATARIARRFHESRR</sequence>
<dbReference type="PATRIC" id="fig|482957.22.peg.6457"/>
<gene>
    <name evidence="1" type="ordered locus">Bcep18194_B2658</name>
</gene>
<keyword evidence="2" id="KW-1185">Reference proteome</keyword>
<dbReference type="HOGENOM" id="CLU_2536110_0_0_4"/>
<dbReference type="Proteomes" id="UP000002705">
    <property type="component" value="Chromosome 2"/>
</dbReference>
<protein>
    <submittedName>
        <fullName evidence="1">Uncharacterized protein</fullName>
    </submittedName>
</protein>
<evidence type="ECO:0000313" key="1">
    <source>
        <dbReference type="EMBL" id="ABB12769.1"/>
    </source>
</evidence>
<organism evidence="1 2">
    <name type="scientific">Burkholderia lata (strain ATCC 17760 / DSM 23089 / LMG 22485 / NCIMB 9086 / R18194 / 383)</name>
    <dbReference type="NCBI Taxonomy" id="482957"/>
    <lineage>
        <taxon>Bacteria</taxon>
        <taxon>Pseudomonadati</taxon>
        <taxon>Pseudomonadota</taxon>
        <taxon>Betaproteobacteria</taxon>
        <taxon>Burkholderiales</taxon>
        <taxon>Burkholderiaceae</taxon>
        <taxon>Burkholderia</taxon>
        <taxon>Burkholderia cepacia complex</taxon>
    </lineage>
</organism>
<proteinExistence type="predicted"/>
<name>Q391U7_BURL3</name>
<evidence type="ECO:0000313" key="2">
    <source>
        <dbReference type="Proteomes" id="UP000002705"/>
    </source>
</evidence>
<accession>Q391U7</accession>
<dbReference type="AlphaFoldDB" id="Q391U7"/>
<dbReference type="EMBL" id="CP000152">
    <property type="protein sequence ID" value="ABB12769.1"/>
    <property type="molecule type" value="Genomic_DNA"/>
</dbReference>
<dbReference type="KEGG" id="bur:Bcep18194_B2658"/>